<feature type="compositionally biased region" description="Basic and acidic residues" evidence="1">
    <location>
        <begin position="333"/>
        <end position="350"/>
    </location>
</feature>
<evidence type="ECO:0000313" key="2">
    <source>
        <dbReference type="Proteomes" id="UP000050795"/>
    </source>
</evidence>
<feature type="region of interest" description="Disordered" evidence="1">
    <location>
        <begin position="329"/>
        <end position="366"/>
    </location>
</feature>
<protein>
    <submittedName>
        <fullName evidence="3">Uncharacterized protein</fullName>
    </submittedName>
</protein>
<dbReference type="WBParaSite" id="TREG1_109680.1">
    <property type="protein sequence ID" value="TREG1_109680.1"/>
    <property type="gene ID" value="TREG1_109680"/>
</dbReference>
<evidence type="ECO:0000256" key="1">
    <source>
        <dbReference type="SAM" id="MobiDB-lite"/>
    </source>
</evidence>
<organism evidence="2 3">
    <name type="scientific">Trichobilharzia regenti</name>
    <name type="common">Nasal bird schistosome</name>
    <dbReference type="NCBI Taxonomy" id="157069"/>
    <lineage>
        <taxon>Eukaryota</taxon>
        <taxon>Metazoa</taxon>
        <taxon>Spiralia</taxon>
        <taxon>Lophotrochozoa</taxon>
        <taxon>Platyhelminthes</taxon>
        <taxon>Trematoda</taxon>
        <taxon>Digenea</taxon>
        <taxon>Strigeidida</taxon>
        <taxon>Schistosomatoidea</taxon>
        <taxon>Schistosomatidae</taxon>
        <taxon>Trichobilharzia</taxon>
    </lineage>
</organism>
<reference evidence="2" key="1">
    <citation type="submission" date="2022-06" db="EMBL/GenBank/DDBJ databases">
        <authorList>
            <person name="Berger JAMES D."/>
            <person name="Berger JAMES D."/>
        </authorList>
    </citation>
    <scope>NUCLEOTIDE SEQUENCE [LARGE SCALE GENOMIC DNA]</scope>
</reference>
<keyword evidence="2" id="KW-1185">Reference proteome</keyword>
<dbReference type="Proteomes" id="UP000050795">
    <property type="component" value="Unassembled WGS sequence"/>
</dbReference>
<reference evidence="3" key="2">
    <citation type="submission" date="2023-11" db="UniProtKB">
        <authorList>
            <consortium name="WormBaseParasite"/>
        </authorList>
    </citation>
    <scope>IDENTIFICATION</scope>
</reference>
<feature type="region of interest" description="Disordered" evidence="1">
    <location>
        <begin position="275"/>
        <end position="316"/>
    </location>
</feature>
<accession>A0AA85INX5</accession>
<feature type="compositionally biased region" description="Low complexity" evidence="1">
    <location>
        <begin position="295"/>
        <end position="308"/>
    </location>
</feature>
<proteinExistence type="predicted"/>
<dbReference type="AlphaFoldDB" id="A0AA85INX5"/>
<name>A0AA85INX5_TRIRE</name>
<sequence length="396" mass="46779">MERDPKYDVPFEVVQKAIEENWSKCKYNDVLKKYNDNNNNKNNNQITINGVVIDTPYVRPKPEELFQLEETEKKAFEQLKQKMDEYNLKTGNFDPASEAEWLDYLQNKQKSSEIVKSPSNQFRKVPIIKKRTITSATTYQRENYQTYFPNETLKTFSDGDNAANNDDDEKYKELNEFLEQYKVSEEQLNSIFNPKEIEYDDKSTIESFHKNNSIIEYLQRTSDRYASIQRKFSATYKNVEEKKNDTSIHLQNEMKSLMNKIQEDNNMNMIKHKPFEKVNNSTEAVDDLKIKSTSRKSPSSSASSSSSSSEDEEDNSLWLERFRRQRGRLNKIQAEEDQKRDVKSSEKRSNENQSTESVYQTKSVDKVDSSALRNHLEKLKMNEIRKMKREEIFKNY</sequence>
<evidence type="ECO:0000313" key="3">
    <source>
        <dbReference type="WBParaSite" id="TREG1_109680.1"/>
    </source>
</evidence>
<feature type="compositionally biased region" description="Polar residues" evidence="1">
    <location>
        <begin position="351"/>
        <end position="362"/>
    </location>
</feature>